<dbReference type="GO" id="GO:0000166">
    <property type="term" value="F:nucleotide binding"/>
    <property type="evidence" value="ECO:0007669"/>
    <property type="project" value="InterPro"/>
</dbReference>
<evidence type="ECO:0000256" key="4">
    <source>
        <dbReference type="ARBA" id="ARBA00022837"/>
    </source>
</evidence>
<evidence type="ECO:0000259" key="10">
    <source>
        <dbReference type="Pfam" id="PF00689"/>
    </source>
</evidence>
<feature type="transmembrane region" description="Helical" evidence="8">
    <location>
        <begin position="930"/>
        <end position="946"/>
    </location>
</feature>
<dbReference type="GO" id="GO:0005886">
    <property type="term" value="C:plasma membrane"/>
    <property type="evidence" value="ECO:0007669"/>
    <property type="project" value="TreeGrafter"/>
</dbReference>
<keyword evidence="4" id="KW-0106">Calcium</keyword>
<keyword evidence="3" id="KW-0479">Metal-binding</keyword>
<organism evidence="11 12">
    <name type="scientific">Anisodus acutangulus</name>
    <dbReference type="NCBI Taxonomy" id="402998"/>
    <lineage>
        <taxon>Eukaryota</taxon>
        <taxon>Viridiplantae</taxon>
        <taxon>Streptophyta</taxon>
        <taxon>Embryophyta</taxon>
        <taxon>Tracheophyta</taxon>
        <taxon>Spermatophyta</taxon>
        <taxon>Magnoliopsida</taxon>
        <taxon>eudicotyledons</taxon>
        <taxon>Gunneridae</taxon>
        <taxon>Pentapetalae</taxon>
        <taxon>asterids</taxon>
        <taxon>lamiids</taxon>
        <taxon>Solanales</taxon>
        <taxon>Solanaceae</taxon>
        <taxon>Solanoideae</taxon>
        <taxon>Hyoscyameae</taxon>
        <taxon>Anisodus</taxon>
    </lineage>
</organism>
<dbReference type="Pfam" id="PF00689">
    <property type="entry name" value="Cation_ATPase_C"/>
    <property type="match status" value="1"/>
</dbReference>
<dbReference type="SUPFAM" id="SSF81660">
    <property type="entry name" value="Metal cation-transporting ATPase, ATP-binding domain N"/>
    <property type="match status" value="1"/>
</dbReference>
<dbReference type="SUPFAM" id="SSF81653">
    <property type="entry name" value="Calcium ATPase, transduction domain A"/>
    <property type="match status" value="1"/>
</dbReference>
<sequence length="1035" mass="115603">MEDHEDIGSAIDLEAQRSSPLPMNDELATLYCLMRRTVLLIRSTHKFIEAGARGASLSRVLSSSSTTIFYTPLNSFDLQPGGDEIVAASPDGDWPVNTVQSNNDHIETKLQPHQSDQQCLQISKINEIVKENNLDSLHNFGGVKGVAEALSSDVDKGIHVGDISRRRKATNLSHHMIFRQLACKEPTILLLVVAAILSFGFGINEEGVQNGCFEGSILVVIIPVIVSFKLARNWYKRRCWKKQKDHKAKTMQVIRGGNEVAILASDLVCGDIACVRKGQSVPAHGLFVSGEKIELFHLNDGLVSIANEQSPFLSPGSKVINGDARMIVTSVQVDKANQKSKRDSSFCAYFDKLNNYMHISGLLIDILIIVVVFIRFKFGDKDDENGYRLETKEEPAEIARIMNAVKKVLTESKGTVRVWITLLGVTLVGMTEGIPFLISIAMAYWNSYFDVKMESVSTLCIEKASWLKEPKLEVAQFFLDRKDVTKILPHVCSVLSDGISVSTLTSQAAYHRIEEPILCWAEKNMGLQRGTLSQQFTIVKDNDNEMNTFEEPCGVVIEKNGDNGKEYYSHFKGPVDSILSMCSSYYDLKGEVLDLDDKTKNDFAQANHNVNVVAFACKPTQVAELDENGLTFIGMFVLKYTTINLDNMRQPIAILKEGGVKTIFASEEDVQVLRTIGEYTGLVNSQDDLVVRGEDINKFTGDDMKEEVEKICIMGNSSPPHRLLLVELLKRRGEVVAVVGERQAGESNLVLEAAHFGLPVVTNWPETITRAINSIKGGRIVCENLRQFIQLEIILAITCLSINFILVILDGDAPLMTIQLVWVNLLVTFIGGPALLITQQSTRKLRDELSIRPRKPPITKAMWRNILFQASYQTGIFVFLQHRGSAILGITPKVNKSTVFSGFALCQLFNIVSARELEQKNFFKGLGQNYWFWALSGLYLVLQFGFMEVEPVFVFSNTARLNWKQWAESILIGAVTWLLDGIVKWASQYIKIDKCDCGVLHLARNWLQYWFNRINCCSSGPRSTPNSTLTSLDSH</sequence>
<evidence type="ECO:0000313" key="11">
    <source>
        <dbReference type="EMBL" id="KAJ8567236.1"/>
    </source>
</evidence>
<feature type="transmembrane region" description="Helical" evidence="8">
    <location>
        <begin position="788"/>
        <end position="809"/>
    </location>
</feature>
<feature type="transmembrane region" description="Helical" evidence="8">
    <location>
        <begin position="186"/>
        <end position="203"/>
    </location>
</feature>
<dbReference type="OrthoDB" id="116380at2759"/>
<keyword evidence="6 8" id="KW-1133">Transmembrane helix</keyword>
<dbReference type="PANTHER" id="PTHR24093:SF511">
    <property type="entry name" value="CALCIUM-TRANSPORTING ATPASE 12, PLASMA MEMBRANE-TYPE-LIKE"/>
    <property type="match status" value="1"/>
</dbReference>
<evidence type="ECO:0000256" key="3">
    <source>
        <dbReference type="ARBA" id="ARBA00022723"/>
    </source>
</evidence>
<comment type="subcellular location">
    <subcellularLocation>
        <location evidence="1">Membrane</location>
    </subcellularLocation>
</comment>
<proteinExistence type="predicted"/>
<feature type="transmembrane region" description="Helical" evidence="8">
    <location>
        <begin position="815"/>
        <end position="837"/>
    </location>
</feature>
<evidence type="ECO:0000256" key="7">
    <source>
        <dbReference type="ARBA" id="ARBA00023136"/>
    </source>
</evidence>
<reference evidence="12" key="1">
    <citation type="journal article" date="2023" name="Proc. Natl. Acad. Sci. U.S.A.">
        <title>Genomic and structural basis for evolution of tropane alkaloid biosynthesis.</title>
        <authorList>
            <person name="Wanga Y.-J."/>
            <person name="Taina T."/>
            <person name="Yua J.-Y."/>
            <person name="Lia J."/>
            <person name="Xua B."/>
            <person name="Chenc J."/>
            <person name="D'Auriad J.C."/>
            <person name="Huanga J.-P."/>
            <person name="Huanga S.-X."/>
        </authorList>
    </citation>
    <scope>NUCLEOTIDE SEQUENCE [LARGE SCALE GENOMIC DNA]</scope>
    <source>
        <strain evidence="12">cv. KIB-2019</strain>
    </source>
</reference>
<dbReference type="SUPFAM" id="SSF81665">
    <property type="entry name" value="Calcium ATPase, transmembrane domain M"/>
    <property type="match status" value="1"/>
</dbReference>
<dbReference type="InterPro" id="IPR023299">
    <property type="entry name" value="ATPase_P-typ_cyto_dom_N"/>
</dbReference>
<dbReference type="Pfam" id="PF13246">
    <property type="entry name" value="Cation_ATPase"/>
    <property type="match status" value="1"/>
</dbReference>
<dbReference type="SUPFAM" id="SSF56784">
    <property type="entry name" value="HAD-like"/>
    <property type="match status" value="1"/>
</dbReference>
<evidence type="ECO:0000256" key="2">
    <source>
        <dbReference type="ARBA" id="ARBA00022692"/>
    </source>
</evidence>
<feature type="transmembrane region" description="Helical" evidence="8">
    <location>
        <begin position="215"/>
        <end position="235"/>
    </location>
</feature>
<dbReference type="Proteomes" id="UP001152561">
    <property type="component" value="Unassembled WGS sequence"/>
</dbReference>
<dbReference type="InterPro" id="IPR008250">
    <property type="entry name" value="ATPase_P-typ_transduc_dom_A_sf"/>
</dbReference>
<comment type="caution">
    <text evidence="11">The sequence shown here is derived from an EMBL/GenBank/DDBJ whole genome shotgun (WGS) entry which is preliminary data.</text>
</comment>
<dbReference type="Pfam" id="PF00122">
    <property type="entry name" value="E1-E2_ATPase"/>
    <property type="match status" value="1"/>
</dbReference>
<evidence type="ECO:0000256" key="8">
    <source>
        <dbReference type="SAM" id="Phobius"/>
    </source>
</evidence>
<dbReference type="InterPro" id="IPR023298">
    <property type="entry name" value="ATPase_P-typ_TM_dom_sf"/>
</dbReference>
<feature type="domain" description="Cation-transporting P-type ATPase C-terminal" evidence="10">
    <location>
        <begin position="813"/>
        <end position="985"/>
    </location>
</feature>
<evidence type="ECO:0000313" key="12">
    <source>
        <dbReference type="Proteomes" id="UP001152561"/>
    </source>
</evidence>
<keyword evidence="7 8" id="KW-0472">Membrane</keyword>
<dbReference type="InterPro" id="IPR036412">
    <property type="entry name" value="HAD-like_sf"/>
</dbReference>
<keyword evidence="12" id="KW-1185">Reference proteome</keyword>
<protein>
    <recommendedName>
        <fullName evidence="13">Calcium-transporting ATPase</fullName>
    </recommendedName>
</protein>
<dbReference type="InterPro" id="IPR023214">
    <property type="entry name" value="HAD_sf"/>
</dbReference>
<dbReference type="AlphaFoldDB" id="A0A9Q1MSF0"/>
<gene>
    <name evidence="11" type="ORF">K7X08_019444</name>
</gene>
<evidence type="ECO:0000256" key="5">
    <source>
        <dbReference type="ARBA" id="ARBA00022842"/>
    </source>
</evidence>
<keyword evidence="5" id="KW-0460">Magnesium</keyword>
<feature type="transmembrane region" description="Helical" evidence="8">
    <location>
        <begin position="359"/>
        <end position="378"/>
    </location>
</feature>
<dbReference type="PANTHER" id="PTHR24093">
    <property type="entry name" value="CATION TRANSPORTING ATPASE"/>
    <property type="match status" value="1"/>
</dbReference>
<feature type="transmembrane region" description="Helical" evidence="8">
    <location>
        <begin position="418"/>
        <end position="445"/>
    </location>
</feature>
<dbReference type="Gene3D" id="3.40.1110.10">
    <property type="entry name" value="Calcium-transporting ATPase, cytoplasmic domain N"/>
    <property type="match status" value="1"/>
</dbReference>
<dbReference type="GO" id="GO:0046872">
    <property type="term" value="F:metal ion binding"/>
    <property type="evidence" value="ECO:0007669"/>
    <property type="project" value="UniProtKB-KW"/>
</dbReference>
<feature type="domain" description="P-type ATPase A" evidence="9">
    <location>
        <begin position="248"/>
        <end position="335"/>
    </location>
</feature>
<accession>A0A9Q1MSF0</accession>
<evidence type="ECO:0008006" key="13">
    <source>
        <dbReference type="Google" id="ProtNLM"/>
    </source>
</evidence>
<dbReference type="InterPro" id="IPR059000">
    <property type="entry name" value="ATPase_P-type_domA"/>
</dbReference>
<dbReference type="InterPro" id="IPR006068">
    <property type="entry name" value="ATPase_P-typ_cation-transptr_C"/>
</dbReference>
<dbReference type="EMBL" id="JAJAGQ010000003">
    <property type="protein sequence ID" value="KAJ8567236.1"/>
    <property type="molecule type" value="Genomic_DNA"/>
</dbReference>
<dbReference type="Gene3D" id="3.40.50.1000">
    <property type="entry name" value="HAD superfamily/HAD-like"/>
    <property type="match status" value="1"/>
</dbReference>
<dbReference type="Gene3D" id="1.20.1110.10">
    <property type="entry name" value="Calcium-transporting ATPase, transmembrane domain"/>
    <property type="match status" value="2"/>
</dbReference>
<evidence type="ECO:0000256" key="6">
    <source>
        <dbReference type="ARBA" id="ARBA00022989"/>
    </source>
</evidence>
<name>A0A9Q1MSF0_9SOLA</name>
<keyword evidence="2 8" id="KW-0812">Transmembrane</keyword>
<evidence type="ECO:0000256" key="1">
    <source>
        <dbReference type="ARBA" id="ARBA00004370"/>
    </source>
</evidence>
<evidence type="ECO:0000259" key="9">
    <source>
        <dbReference type="Pfam" id="PF00122"/>
    </source>
</evidence>
<dbReference type="GO" id="GO:0005388">
    <property type="term" value="F:P-type calcium transporter activity"/>
    <property type="evidence" value="ECO:0007669"/>
    <property type="project" value="TreeGrafter"/>
</dbReference>